<dbReference type="Pfam" id="PF14341">
    <property type="entry name" value="PilX_N"/>
    <property type="match status" value="1"/>
</dbReference>
<dbReference type="EMBL" id="CP020100">
    <property type="protein sequence ID" value="AQZ93525.1"/>
    <property type="molecule type" value="Genomic_DNA"/>
</dbReference>
<dbReference type="AlphaFoldDB" id="A0A1V0B0U8"/>
<keyword evidence="3" id="KW-1185">Reference proteome</keyword>
<proteinExistence type="predicted"/>
<dbReference type="Proteomes" id="UP000243488">
    <property type="component" value="Chromosome"/>
</dbReference>
<organism evidence="2 3">
    <name type="scientific">Halopseudomonas phragmitis</name>
    <dbReference type="NCBI Taxonomy" id="1931241"/>
    <lineage>
        <taxon>Bacteria</taxon>
        <taxon>Pseudomonadati</taxon>
        <taxon>Pseudomonadota</taxon>
        <taxon>Gammaproteobacteria</taxon>
        <taxon>Pseudomonadales</taxon>
        <taxon>Pseudomonadaceae</taxon>
        <taxon>Halopseudomonas</taxon>
    </lineage>
</organism>
<dbReference type="KEGG" id="ppha:BVH74_01525"/>
<evidence type="ECO:0000313" key="3">
    <source>
        <dbReference type="Proteomes" id="UP000243488"/>
    </source>
</evidence>
<evidence type="ECO:0000259" key="1">
    <source>
        <dbReference type="Pfam" id="PF14341"/>
    </source>
</evidence>
<name>A0A1V0B0U8_9GAMM</name>
<protein>
    <recommendedName>
        <fullName evidence="1">Type 4 fimbrial biogenesis protein PilX N-terminal domain-containing protein</fullName>
    </recommendedName>
</protein>
<dbReference type="STRING" id="1931241.BVH74_01525"/>
<dbReference type="InterPro" id="IPR025746">
    <property type="entry name" value="PilX_N_dom"/>
</dbReference>
<feature type="domain" description="Type 4 fimbrial biogenesis protein PilX N-terminal" evidence="1">
    <location>
        <begin position="12"/>
        <end position="62"/>
    </location>
</feature>
<accession>A0A1V0B0U8</accession>
<gene>
    <name evidence="2" type="ORF">BVH74_01525</name>
</gene>
<evidence type="ECO:0000313" key="2">
    <source>
        <dbReference type="EMBL" id="AQZ93525.1"/>
    </source>
</evidence>
<sequence length="170" mass="18201">MDAGMGAGPRQRGAALVASLVFLLLLSLISSAGIQMSTLQERMAANSRQRHDGFQAAEAGLRRVEELLRSEVLNNRPLPAPCQAETCELAPQVLDLDAQGLAGIGWRQLEHDQSVNGVQLWYQVYSLGESLVPVKAPGEAPAHLYRVVVVGLSGNTRIVLESMYVLGGGI</sequence>
<reference evidence="2 3" key="1">
    <citation type="submission" date="2017-03" db="EMBL/GenBank/DDBJ databases">
        <title>Complete genome sequence of the novel DNRA strain Pseudomonas sp. S-6-2 isolated from Chinese polluted river sediment. Journal of Biotechnology.</title>
        <authorList>
            <person name="Li J."/>
            <person name="Xiang F."/>
            <person name="Wang L."/>
            <person name="Xi L."/>
            <person name="Liu J."/>
        </authorList>
    </citation>
    <scope>NUCLEOTIDE SEQUENCE [LARGE SCALE GENOMIC DNA]</scope>
    <source>
        <strain evidence="2 3">S-6-2</strain>
    </source>
</reference>